<dbReference type="EMBL" id="OC964601">
    <property type="protein sequence ID" value="CAD7665850.1"/>
    <property type="molecule type" value="Genomic_DNA"/>
</dbReference>
<dbReference type="Proteomes" id="UP000728032">
    <property type="component" value="Unassembled WGS sequence"/>
</dbReference>
<evidence type="ECO:0000313" key="1">
    <source>
        <dbReference type="EMBL" id="CAD7665850.1"/>
    </source>
</evidence>
<name>A0A7R9MTG1_9ACAR</name>
<proteinExistence type="predicted"/>
<protein>
    <submittedName>
        <fullName evidence="1">Uncharacterized protein</fullName>
    </submittedName>
</protein>
<sequence>KTWDETVDQDGDMITSNDTTVDVSDNKDIRTNYSEFPDHLRVYVYVRQVNDIDIDFKEDSIEVRYKTETQEDKDVTYLLRKELL</sequence>
<keyword evidence="2" id="KW-1185">Reference proteome</keyword>
<dbReference type="AlphaFoldDB" id="A0A7R9MTG1"/>
<gene>
    <name evidence="1" type="ORF">ONB1V03_LOCUS22407</name>
</gene>
<evidence type="ECO:0000313" key="2">
    <source>
        <dbReference type="Proteomes" id="UP000728032"/>
    </source>
</evidence>
<accession>A0A7R9MTG1</accession>
<dbReference type="EMBL" id="CAJPVJ010049776">
    <property type="protein sequence ID" value="CAG2182986.1"/>
    <property type="molecule type" value="Genomic_DNA"/>
</dbReference>
<feature type="non-terminal residue" evidence="1">
    <location>
        <position position="1"/>
    </location>
</feature>
<reference evidence="1" key="1">
    <citation type="submission" date="2020-11" db="EMBL/GenBank/DDBJ databases">
        <authorList>
            <person name="Tran Van P."/>
        </authorList>
    </citation>
    <scope>NUCLEOTIDE SEQUENCE</scope>
</reference>
<organism evidence="1">
    <name type="scientific">Oppiella nova</name>
    <dbReference type="NCBI Taxonomy" id="334625"/>
    <lineage>
        <taxon>Eukaryota</taxon>
        <taxon>Metazoa</taxon>
        <taxon>Ecdysozoa</taxon>
        <taxon>Arthropoda</taxon>
        <taxon>Chelicerata</taxon>
        <taxon>Arachnida</taxon>
        <taxon>Acari</taxon>
        <taxon>Acariformes</taxon>
        <taxon>Sarcoptiformes</taxon>
        <taxon>Oribatida</taxon>
        <taxon>Brachypylina</taxon>
        <taxon>Oppioidea</taxon>
        <taxon>Oppiidae</taxon>
        <taxon>Oppiella</taxon>
    </lineage>
</organism>